<keyword evidence="5" id="KW-0963">Cytoplasm</keyword>
<dbReference type="OrthoDB" id="440961at2759"/>
<evidence type="ECO:0000313" key="10">
    <source>
        <dbReference type="EMBL" id="CAI3998839.1"/>
    </source>
</evidence>
<comment type="subcellular location">
    <subcellularLocation>
        <location evidence="2">Cytoplasm</location>
    </subcellularLocation>
    <subcellularLocation>
        <location evidence="1">Nucleus</location>
    </subcellularLocation>
</comment>
<dbReference type="GO" id="GO:0008180">
    <property type="term" value="C:COP9 signalosome"/>
    <property type="evidence" value="ECO:0007669"/>
    <property type="project" value="UniProtKB-KW"/>
</dbReference>
<dbReference type="PROSITE" id="PS50250">
    <property type="entry name" value="PCI"/>
    <property type="match status" value="1"/>
</dbReference>
<organism evidence="10">
    <name type="scientific">Cladocopium goreaui</name>
    <dbReference type="NCBI Taxonomy" id="2562237"/>
    <lineage>
        <taxon>Eukaryota</taxon>
        <taxon>Sar</taxon>
        <taxon>Alveolata</taxon>
        <taxon>Dinophyceae</taxon>
        <taxon>Suessiales</taxon>
        <taxon>Symbiodiniaceae</taxon>
        <taxon>Cladocopium</taxon>
    </lineage>
</organism>
<dbReference type="AlphaFoldDB" id="A0A9P1G2S3"/>
<comment type="similarity">
    <text evidence="3">Belongs to the CSN3 family.</text>
</comment>
<evidence type="ECO:0000256" key="4">
    <source>
        <dbReference type="ARBA" id="ARBA00014878"/>
    </source>
</evidence>
<evidence type="ECO:0000256" key="7">
    <source>
        <dbReference type="ARBA" id="ARBA00023242"/>
    </source>
</evidence>
<evidence type="ECO:0000313" key="12">
    <source>
        <dbReference type="Proteomes" id="UP001152797"/>
    </source>
</evidence>
<dbReference type="Pfam" id="PF01399">
    <property type="entry name" value="PCI"/>
    <property type="match status" value="1"/>
</dbReference>
<dbReference type="PANTHER" id="PTHR10758:SF1">
    <property type="entry name" value="COP9 SIGNALOSOME COMPLEX SUBUNIT 3"/>
    <property type="match status" value="1"/>
</dbReference>
<evidence type="ECO:0000256" key="3">
    <source>
        <dbReference type="ARBA" id="ARBA00007084"/>
    </source>
</evidence>
<gene>
    <name evidence="10" type="ORF">C1SCF055_LOCUS25107</name>
</gene>
<feature type="non-terminal residue" evidence="10">
    <location>
        <position position="1"/>
    </location>
</feature>
<dbReference type="SUPFAM" id="SSF46785">
    <property type="entry name" value="Winged helix' DNA-binding domain"/>
    <property type="match status" value="1"/>
</dbReference>
<dbReference type="GO" id="GO:0005737">
    <property type="term" value="C:cytoplasm"/>
    <property type="evidence" value="ECO:0007669"/>
    <property type="project" value="UniProtKB-SubCell"/>
</dbReference>
<dbReference type="EMBL" id="CAMXCT020002550">
    <property type="protein sequence ID" value="CAL1152214.1"/>
    <property type="molecule type" value="Genomic_DNA"/>
</dbReference>
<accession>A0A9P1G2S3</accession>
<keyword evidence="7" id="KW-0539">Nucleus</keyword>
<dbReference type="SMART" id="SM00088">
    <property type="entry name" value="PINT"/>
    <property type="match status" value="1"/>
</dbReference>
<dbReference type="GO" id="GO:0006511">
    <property type="term" value="P:ubiquitin-dependent protein catabolic process"/>
    <property type="evidence" value="ECO:0007669"/>
    <property type="project" value="TreeGrafter"/>
</dbReference>
<keyword evidence="12" id="KW-1185">Reference proteome</keyword>
<evidence type="ECO:0000256" key="8">
    <source>
        <dbReference type="SAM" id="MobiDB-lite"/>
    </source>
</evidence>
<evidence type="ECO:0000256" key="6">
    <source>
        <dbReference type="ARBA" id="ARBA00022790"/>
    </source>
</evidence>
<feature type="compositionally biased region" description="Pro residues" evidence="8">
    <location>
        <begin position="761"/>
        <end position="773"/>
    </location>
</feature>
<dbReference type="Gene3D" id="1.25.40.570">
    <property type="match status" value="1"/>
</dbReference>
<reference evidence="11 12" key="2">
    <citation type="submission" date="2024-05" db="EMBL/GenBank/DDBJ databases">
        <authorList>
            <person name="Chen Y."/>
            <person name="Shah S."/>
            <person name="Dougan E. K."/>
            <person name="Thang M."/>
            <person name="Chan C."/>
        </authorList>
    </citation>
    <scope>NUCLEOTIDE SEQUENCE [LARGE SCALE GENOMIC DNA]</scope>
</reference>
<evidence type="ECO:0000313" key="11">
    <source>
        <dbReference type="EMBL" id="CAL4786151.1"/>
    </source>
</evidence>
<name>A0A9P1G2S3_9DINO</name>
<sequence>MDSIVHQIHTLSTQNESDLKKLKDFLRHEQETLKANASQIDQALQALDPVQCTLGTAFLLQAQLSAGFFSNQRATFAFICNFLQVADGQQAKKAASPMTAVCKSFAQLAIDLGQGAMLRSLKPLRSALEKLQDTPETLTPVHMEFLRVCLKVKVYHIAAQLLDHSAIYDIAVSTGSGNSSNSPAQVTPQSFLSFFYYAALVRIGTREYGKAIQLLLVALTCPASCLSAIQADAYKKYVLLCLKVHGDVKPLPVYTSHILQRYSKSSSYVLEIAEAFKSADAAELQRILEEKQPAIEADANMGLAKQVLSSMQRHKILTLTQTYLTLSLAEICAEAGLAGTTEAEEMLFDMISEGEIKAKIDQKTGNVSFEDADENLDVVMMQKLEDKLSKIMEISQRISWFEQEVVTSESYVRKTSLLDMSAERQVKQLTMYKLPMSNRSSQRWERQGAGGHQVGVFGDLVCGFLPWPQSPTRCNNIFEYFRATMPEMLAGSVEFLAQEMPDDIPNEDPRGDGSPLLNAVEKEHFKGSDFFDPDVVLDRFLKEVKRAVDIRKIRYDKRKEEEKQAALEKDSEPAEPEKPLVTEWHTAGAEMPAGILDTDADWAVPAAAAPELDVPIKTDEGEIADAELDLPAEPVLPVPEWNSDIPVKTEQGEIDDAELGLPPEPVLPTPDWNSDPAKTTQGEISDMELSLPPEPILPAPEWNSDVPVKTDQGEIDDAELGLPPEPILPTPEWNRDVPVRKGRGLPQGGALMNLSDEDFDIPPPPQLLSPPARPKTGSDVPRLPLVMQHAHEPQALLPEVHANVPHDLDDPRYWTYERYQREKS</sequence>
<dbReference type="PANTHER" id="PTHR10758">
    <property type="entry name" value="26S PROTEASOME NON-ATPASE REGULATORY SUBUNIT 3/COP9 SIGNALOSOME COMPLEX SUBUNIT 3"/>
    <property type="match status" value="1"/>
</dbReference>
<comment type="caution">
    <text evidence="10">The sequence shown here is derived from an EMBL/GenBank/DDBJ whole genome shotgun (WGS) entry which is preliminary data.</text>
</comment>
<feature type="region of interest" description="Disordered" evidence="8">
    <location>
        <begin position="657"/>
        <end position="781"/>
    </location>
</feature>
<evidence type="ECO:0000256" key="2">
    <source>
        <dbReference type="ARBA" id="ARBA00004496"/>
    </source>
</evidence>
<dbReference type="InterPro" id="IPR050756">
    <property type="entry name" value="CSN3"/>
</dbReference>
<dbReference type="EMBL" id="CAMXCT010002550">
    <property type="protein sequence ID" value="CAI3998839.1"/>
    <property type="molecule type" value="Genomic_DNA"/>
</dbReference>
<proteinExistence type="inferred from homology"/>
<feature type="region of interest" description="Disordered" evidence="8">
    <location>
        <begin position="559"/>
        <end position="578"/>
    </location>
</feature>
<dbReference type="InterPro" id="IPR055089">
    <property type="entry name" value="COP9_N"/>
</dbReference>
<feature type="domain" description="PCI" evidence="9">
    <location>
        <begin position="207"/>
        <end position="374"/>
    </location>
</feature>
<evidence type="ECO:0000259" key="9">
    <source>
        <dbReference type="PROSITE" id="PS50250"/>
    </source>
</evidence>
<dbReference type="EMBL" id="CAMXCT030002550">
    <property type="protein sequence ID" value="CAL4786151.1"/>
    <property type="molecule type" value="Genomic_DNA"/>
</dbReference>
<evidence type="ECO:0000256" key="1">
    <source>
        <dbReference type="ARBA" id="ARBA00004123"/>
    </source>
</evidence>
<dbReference type="Pfam" id="PF22788">
    <property type="entry name" value="COP9_hel_rpt"/>
    <property type="match status" value="1"/>
</dbReference>
<dbReference type="InterPro" id="IPR000717">
    <property type="entry name" value="PCI_dom"/>
</dbReference>
<protein>
    <recommendedName>
        <fullName evidence="4">COP9 signalosome complex subunit 3</fullName>
    </recommendedName>
</protein>
<evidence type="ECO:0000256" key="5">
    <source>
        <dbReference type="ARBA" id="ARBA00022490"/>
    </source>
</evidence>
<keyword evidence="6" id="KW-0736">Signalosome</keyword>
<dbReference type="Proteomes" id="UP001152797">
    <property type="component" value="Unassembled WGS sequence"/>
</dbReference>
<reference evidence="10" key="1">
    <citation type="submission" date="2022-10" db="EMBL/GenBank/DDBJ databases">
        <authorList>
            <person name="Chen Y."/>
            <person name="Dougan E. K."/>
            <person name="Chan C."/>
            <person name="Rhodes N."/>
            <person name="Thang M."/>
        </authorList>
    </citation>
    <scope>NUCLEOTIDE SEQUENCE</scope>
</reference>
<dbReference type="InterPro" id="IPR036390">
    <property type="entry name" value="WH_DNA-bd_sf"/>
</dbReference>